<evidence type="ECO:0000256" key="1">
    <source>
        <dbReference type="SAM" id="MobiDB-lite"/>
    </source>
</evidence>
<gene>
    <name evidence="2" type="ORF">OV287_40890</name>
</gene>
<dbReference type="RefSeq" id="WP_267539451.1">
    <property type="nucleotide sequence ID" value="NZ_JAPNKA010000001.1"/>
</dbReference>
<evidence type="ECO:0000313" key="2">
    <source>
        <dbReference type="EMBL" id="MCY1080821.1"/>
    </source>
</evidence>
<proteinExistence type="predicted"/>
<dbReference type="PROSITE" id="PS51257">
    <property type="entry name" value="PROKAR_LIPOPROTEIN"/>
    <property type="match status" value="1"/>
</dbReference>
<comment type="caution">
    <text evidence="2">The sequence shown here is derived from an EMBL/GenBank/DDBJ whole genome shotgun (WGS) entry which is preliminary data.</text>
</comment>
<organism evidence="2 3">
    <name type="scientific">Archangium lansingense</name>
    <dbReference type="NCBI Taxonomy" id="2995310"/>
    <lineage>
        <taxon>Bacteria</taxon>
        <taxon>Pseudomonadati</taxon>
        <taxon>Myxococcota</taxon>
        <taxon>Myxococcia</taxon>
        <taxon>Myxococcales</taxon>
        <taxon>Cystobacterineae</taxon>
        <taxon>Archangiaceae</taxon>
        <taxon>Archangium</taxon>
    </lineage>
</organism>
<protein>
    <recommendedName>
        <fullName evidence="4">Lipoprotein</fullName>
    </recommendedName>
</protein>
<dbReference type="Proteomes" id="UP001207654">
    <property type="component" value="Unassembled WGS sequence"/>
</dbReference>
<feature type="region of interest" description="Disordered" evidence="1">
    <location>
        <begin position="28"/>
        <end position="67"/>
    </location>
</feature>
<sequence length="67" mass="6859">MRNELSLLRNMWPAVFLGTALVSGCERVDAAPAGPPSTGTPGTVERSVEEGSPARSTPVHAPSGTSP</sequence>
<name>A0ABT4AGM6_9BACT</name>
<evidence type="ECO:0008006" key="4">
    <source>
        <dbReference type="Google" id="ProtNLM"/>
    </source>
</evidence>
<reference evidence="2 3" key="1">
    <citation type="submission" date="2022-11" db="EMBL/GenBank/DDBJ databases">
        <title>Minimal conservation of predation-associated metabolite biosynthetic gene clusters underscores biosynthetic potential of Myxococcota including descriptions for ten novel species: Archangium lansinium sp. nov., Myxococcus landrumus sp. nov., Nannocystis bai.</title>
        <authorList>
            <person name="Ahearne A."/>
            <person name="Stevens C."/>
            <person name="Phillips K."/>
        </authorList>
    </citation>
    <scope>NUCLEOTIDE SEQUENCE [LARGE SCALE GENOMIC DNA]</scope>
    <source>
        <strain evidence="2 3">MIWBW</strain>
    </source>
</reference>
<accession>A0ABT4AGM6</accession>
<feature type="compositionally biased region" description="Low complexity" evidence="1">
    <location>
        <begin position="30"/>
        <end position="43"/>
    </location>
</feature>
<evidence type="ECO:0000313" key="3">
    <source>
        <dbReference type="Proteomes" id="UP001207654"/>
    </source>
</evidence>
<keyword evidence="3" id="KW-1185">Reference proteome</keyword>
<dbReference type="EMBL" id="JAPNKA010000001">
    <property type="protein sequence ID" value="MCY1080821.1"/>
    <property type="molecule type" value="Genomic_DNA"/>
</dbReference>